<reference evidence="1" key="2">
    <citation type="submission" date="2015-07" db="EMBL/GenBank/DDBJ databases">
        <authorList>
            <person name="Noorani M."/>
        </authorList>
    </citation>
    <scope>NUCLEOTIDE SEQUENCE</scope>
    <source>
        <strain evidence="1">Yugu1</strain>
    </source>
</reference>
<organism evidence="1">
    <name type="scientific">Setaria italica</name>
    <name type="common">Foxtail millet</name>
    <name type="synonym">Panicum italicum</name>
    <dbReference type="NCBI Taxonomy" id="4555"/>
    <lineage>
        <taxon>Eukaryota</taxon>
        <taxon>Viridiplantae</taxon>
        <taxon>Streptophyta</taxon>
        <taxon>Embryophyta</taxon>
        <taxon>Tracheophyta</taxon>
        <taxon>Spermatophyta</taxon>
        <taxon>Magnoliopsida</taxon>
        <taxon>Liliopsida</taxon>
        <taxon>Poales</taxon>
        <taxon>Poaceae</taxon>
        <taxon>PACMAD clade</taxon>
        <taxon>Panicoideae</taxon>
        <taxon>Panicodae</taxon>
        <taxon>Paniceae</taxon>
        <taxon>Cenchrinae</taxon>
        <taxon>Setaria</taxon>
    </lineage>
</organism>
<gene>
    <name evidence="1" type="ORF">SETIT_1G097700v2</name>
</gene>
<sequence length="161" mass="17831">MVVVAGQITEAQGQRKAEHWKPQDIEFSQVAAADSDLQQKNSTCSIALVSGQENTKLASHKRLSGWIHLTQSKFFQQKRSLAASISPRRKKEAHGAAIGGLTCLLGKILISKVSRSDSAPKGKKVDQKKRREMMDLSLLKAEEGCPIFRWMKATAAANMRW</sequence>
<name>A0A368PIM7_SETIT</name>
<protein>
    <submittedName>
        <fullName evidence="1">Uncharacterized protein</fullName>
    </submittedName>
</protein>
<dbReference type="EMBL" id="CM003528">
    <property type="protein sequence ID" value="RCV05626.1"/>
    <property type="molecule type" value="Genomic_DNA"/>
</dbReference>
<evidence type="ECO:0000313" key="1">
    <source>
        <dbReference type="EMBL" id="RCV05626.1"/>
    </source>
</evidence>
<dbReference type="AlphaFoldDB" id="A0A368PIM7"/>
<proteinExistence type="predicted"/>
<reference evidence="1" key="1">
    <citation type="journal article" date="2012" name="Nat. Biotechnol.">
        <title>Reference genome sequence of the model plant Setaria.</title>
        <authorList>
            <person name="Bennetzen J.L."/>
            <person name="Schmutz J."/>
            <person name="Wang H."/>
            <person name="Percifield R."/>
            <person name="Hawkins J."/>
            <person name="Pontaroli A.C."/>
            <person name="Estep M."/>
            <person name="Feng L."/>
            <person name="Vaughn J.N."/>
            <person name="Grimwood J."/>
            <person name="Jenkins J."/>
            <person name="Barry K."/>
            <person name="Lindquist E."/>
            <person name="Hellsten U."/>
            <person name="Deshpande S."/>
            <person name="Wang X."/>
            <person name="Wu X."/>
            <person name="Mitros T."/>
            <person name="Triplett J."/>
            <person name="Yang X."/>
            <person name="Ye C.Y."/>
            <person name="Mauro-Herrera M."/>
            <person name="Wang L."/>
            <person name="Li P."/>
            <person name="Sharma M."/>
            <person name="Sharma R."/>
            <person name="Ronald P.C."/>
            <person name="Panaud O."/>
            <person name="Kellogg E.A."/>
            <person name="Brutnell T.P."/>
            <person name="Doust A.N."/>
            <person name="Tuskan G.A."/>
            <person name="Rokhsar D."/>
            <person name="Devos K.M."/>
        </authorList>
    </citation>
    <scope>NUCLEOTIDE SEQUENCE [LARGE SCALE GENOMIC DNA]</scope>
    <source>
        <strain evidence="1">Yugu1</strain>
    </source>
</reference>
<accession>A0A368PIM7</accession>